<sequence>MSSHPHSLAPKPSDVESLHMHHTDSSSRSLSPPVSSSASPGVPYPTLITAGITSNASQSTGSPIAHKRRRTNSQETRASATADDLEVPNLIRSVDSSLSAILVHCQAAHQGVQAVNQTVHVVNHHLTTEIALGTRLNAVEAELAALKTLLRQSLVAQLHSGTSCVPSYELCVSRGTSPPPAPSIPLPMRPATPSALPSPLREGSGPIRDAHAPLGDVHIPTQPGTVLAPAPCDASPFTMSKARWDTSIEEAHLARGTNSHEHEAARRPQAPRDVQDRAGPCDPLTSSKPSWYDTFGLWGPLRNGKYDVRPPSPARLTC</sequence>
<organism evidence="2 3">
    <name type="scientific">Polyporus arcularius HHB13444</name>
    <dbReference type="NCBI Taxonomy" id="1314778"/>
    <lineage>
        <taxon>Eukaryota</taxon>
        <taxon>Fungi</taxon>
        <taxon>Dikarya</taxon>
        <taxon>Basidiomycota</taxon>
        <taxon>Agaricomycotina</taxon>
        <taxon>Agaricomycetes</taxon>
        <taxon>Polyporales</taxon>
        <taxon>Polyporaceae</taxon>
        <taxon>Polyporus</taxon>
    </lineage>
</organism>
<keyword evidence="3" id="KW-1185">Reference proteome</keyword>
<feature type="compositionally biased region" description="Basic and acidic residues" evidence="1">
    <location>
        <begin position="13"/>
        <end position="25"/>
    </location>
</feature>
<feature type="compositionally biased region" description="Low complexity" evidence="1">
    <location>
        <begin position="26"/>
        <end position="45"/>
    </location>
</feature>
<evidence type="ECO:0000313" key="2">
    <source>
        <dbReference type="EMBL" id="TFK87730.1"/>
    </source>
</evidence>
<dbReference type="AlphaFoldDB" id="A0A5C3PHM6"/>
<dbReference type="InParanoid" id="A0A5C3PHM6"/>
<evidence type="ECO:0000256" key="1">
    <source>
        <dbReference type="SAM" id="MobiDB-lite"/>
    </source>
</evidence>
<dbReference type="Proteomes" id="UP000308197">
    <property type="component" value="Unassembled WGS sequence"/>
</dbReference>
<feature type="region of interest" description="Disordered" evidence="1">
    <location>
        <begin position="175"/>
        <end position="202"/>
    </location>
</feature>
<evidence type="ECO:0000313" key="3">
    <source>
        <dbReference type="Proteomes" id="UP000308197"/>
    </source>
</evidence>
<feature type="region of interest" description="Disordered" evidence="1">
    <location>
        <begin position="254"/>
        <end position="289"/>
    </location>
</feature>
<proteinExistence type="predicted"/>
<feature type="compositionally biased region" description="Polar residues" evidence="1">
    <location>
        <begin position="51"/>
        <end position="62"/>
    </location>
</feature>
<name>A0A5C3PHM6_9APHY</name>
<feature type="compositionally biased region" description="Basic and acidic residues" evidence="1">
    <location>
        <begin position="254"/>
        <end position="266"/>
    </location>
</feature>
<accession>A0A5C3PHM6</accession>
<reference evidence="2 3" key="1">
    <citation type="journal article" date="2019" name="Nat. Ecol. Evol.">
        <title>Megaphylogeny resolves global patterns of mushroom evolution.</title>
        <authorList>
            <person name="Varga T."/>
            <person name="Krizsan K."/>
            <person name="Foldi C."/>
            <person name="Dima B."/>
            <person name="Sanchez-Garcia M."/>
            <person name="Sanchez-Ramirez S."/>
            <person name="Szollosi G.J."/>
            <person name="Szarkandi J.G."/>
            <person name="Papp V."/>
            <person name="Albert L."/>
            <person name="Andreopoulos W."/>
            <person name="Angelini C."/>
            <person name="Antonin V."/>
            <person name="Barry K.W."/>
            <person name="Bougher N.L."/>
            <person name="Buchanan P."/>
            <person name="Buyck B."/>
            <person name="Bense V."/>
            <person name="Catcheside P."/>
            <person name="Chovatia M."/>
            <person name="Cooper J."/>
            <person name="Damon W."/>
            <person name="Desjardin D."/>
            <person name="Finy P."/>
            <person name="Geml J."/>
            <person name="Haridas S."/>
            <person name="Hughes K."/>
            <person name="Justo A."/>
            <person name="Karasinski D."/>
            <person name="Kautmanova I."/>
            <person name="Kiss B."/>
            <person name="Kocsube S."/>
            <person name="Kotiranta H."/>
            <person name="LaButti K.M."/>
            <person name="Lechner B.E."/>
            <person name="Liimatainen K."/>
            <person name="Lipzen A."/>
            <person name="Lukacs Z."/>
            <person name="Mihaltcheva S."/>
            <person name="Morgado L.N."/>
            <person name="Niskanen T."/>
            <person name="Noordeloos M.E."/>
            <person name="Ohm R.A."/>
            <person name="Ortiz-Santana B."/>
            <person name="Ovrebo C."/>
            <person name="Racz N."/>
            <person name="Riley R."/>
            <person name="Savchenko A."/>
            <person name="Shiryaev A."/>
            <person name="Soop K."/>
            <person name="Spirin V."/>
            <person name="Szebenyi C."/>
            <person name="Tomsovsky M."/>
            <person name="Tulloss R.E."/>
            <person name="Uehling J."/>
            <person name="Grigoriev I.V."/>
            <person name="Vagvolgyi C."/>
            <person name="Papp T."/>
            <person name="Martin F.M."/>
            <person name="Miettinen O."/>
            <person name="Hibbett D.S."/>
            <person name="Nagy L.G."/>
        </authorList>
    </citation>
    <scope>NUCLEOTIDE SEQUENCE [LARGE SCALE GENOMIC DNA]</scope>
    <source>
        <strain evidence="2 3">HHB13444</strain>
    </source>
</reference>
<gene>
    <name evidence="2" type="ORF">K466DRAFT_599241</name>
</gene>
<dbReference type="EMBL" id="ML211141">
    <property type="protein sequence ID" value="TFK87730.1"/>
    <property type="molecule type" value="Genomic_DNA"/>
</dbReference>
<protein>
    <submittedName>
        <fullName evidence="2">Uncharacterized protein</fullName>
    </submittedName>
</protein>
<feature type="region of interest" description="Disordered" evidence="1">
    <location>
        <begin position="1"/>
        <end position="81"/>
    </location>
</feature>
<feature type="compositionally biased region" description="Pro residues" evidence="1">
    <location>
        <begin position="177"/>
        <end position="190"/>
    </location>
</feature>